<dbReference type="STRING" id="419479.SAMN04488563_2076"/>
<dbReference type="OrthoDB" id="5173766at2"/>
<evidence type="ECO:0000313" key="3">
    <source>
        <dbReference type="Proteomes" id="UP000182977"/>
    </source>
</evidence>
<protein>
    <recommendedName>
        <fullName evidence="4">DUF222 domain-containing protein</fullName>
    </recommendedName>
</protein>
<dbReference type="Proteomes" id="UP000182977">
    <property type="component" value="Chromosome I"/>
</dbReference>
<sequence length="291" mass="30698">MAMAGSGERGALRAAIEGLLRTCVELERHADGAARASREQVSRVARGLVGLRAPGVSDLSGEIADIGKFMSADVSKTLREARAPYVVEVHQLLGLLAPLHGVAAVPVLSPSGTAAVGLQAAFPAGFARDYVGDLLTGMDRSVTVDAEAARLVPTVPQLDTDGAKVSTGAEYSDDHRDVGVGLLQDPICHAVERHGPQMPDEAQLARLIWLKDPSGADAWQIAPDGAVQTSHRCGVSAGGFTSPEALAKPIEAPANGTQGCRWLGRLSHEKRRRIPVDRHPRQRRAGRFGRG</sequence>
<reference evidence="3" key="1">
    <citation type="submission" date="2016-10" db="EMBL/GenBank/DDBJ databases">
        <authorList>
            <person name="Varghese N."/>
            <person name="Submissions S."/>
        </authorList>
    </citation>
    <scope>NUCLEOTIDE SEQUENCE [LARGE SCALE GENOMIC DNA]</scope>
    <source>
        <strain evidence="3">DSM 45079</strain>
    </source>
</reference>
<accession>A0A1H2IXB8</accession>
<proteinExistence type="predicted"/>
<feature type="compositionally biased region" description="Basic residues" evidence="1">
    <location>
        <begin position="280"/>
        <end position="291"/>
    </location>
</feature>
<feature type="region of interest" description="Disordered" evidence="1">
    <location>
        <begin position="271"/>
        <end position="291"/>
    </location>
</feature>
<evidence type="ECO:0000256" key="1">
    <source>
        <dbReference type="SAM" id="MobiDB-lite"/>
    </source>
</evidence>
<name>A0A1H2IXB8_9ACTN</name>
<organism evidence="2 3">
    <name type="scientific">Jiangella alkaliphila</name>
    <dbReference type="NCBI Taxonomy" id="419479"/>
    <lineage>
        <taxon>Bacteria</taxon>
        <taxon>Bacillati</taxon>
        <taxon>Actinomycetota</taxon>
        <taxon>Actinomycetes</taxon>
        <taxon>Jiangellales</taxon>
        <taxon>Jiangellaceae</taxon>
        <taxon>Jiangella</taxon>
    </lineage>
</organism>
<dbReference type="AlphaFoldDB" id="A0A1H2IXB8"/>
<gene>
    <name evidence="2" type="ORF">SAMN04488563_2076</name>
</gene>
<dbReference type="RefSeq" id="WP_046771644.1">
    <property type="nucleotide sequence ID" value="NZ_LBMC01000045.1"/>
</dbReference>
<keyword evidence="3" id="KW-1185">Reference proteome</keyword>
<dbReference type="EMBL" id="LT629791">
    <property type="protein sequence ID" value="SDU48458.1"/>
    <property type="molecule type" value="Genomic_DNA"/>
</dbReference>
<evidence type="ECO:0000313" key="2">
    <source>
        <dbReference type="EMBL" id="SDU48458.1"/>
    </source>
</evidence>
<evidence type="ECO:0008006" key="4">
    <source>
        <dbReference type="Google" id="ProtNLM"/>
    </source>
</evidence>